<comment type="pathway">
    <text evidence="9">Amine and polyamine biosynthesis; betaine biosynthesis via choline pathway; betaine aldehyde from choline (cytochrome c reductase route): step 1/1.</text>
</comment>
<dbReference type="Gene3D" id="3.30.560.10">
    <property type="entry name" value="Glucose Oxidase, domain 3"/>
    <property type="match status" value="1"/>
</dbReference>
<evidence type="ECO:0000259" key="10">
    <source>
        <dbReference type="PROSITE" id="PS00623"/>
    </source>
</evidence>
<dbReference type="EC" id="1.1.99.1" evidence="6 9"/>
<evidence type="ECO:0000256" key="7">
    <source>
        <dbReference type="PIRSR" id="PIRSR000137-2"/>
    </source>
</evidence>
<organism evidence="12 13">
    <name type="scientific">Corynebacterium falsenii</name>
    <dbReference type="NCBI Taxonomy" id="108486"/>
    <lineage>
        <taxon>Bacteria</taxon>
        <taxon>Bacillati</taxon>
        <taxon>Actinomycetota</taxon>
        <taxon>Actinomycetes</taxon>
        <taxon>Mycobacteriales</taxon>
        <taxon>Corynebacteriaceae</taxon>
        <taxon>Corynebacterium</taxon>
    </lineage>
</organism>
<evidence type="ECO:0000256" key="2">
    <source>
        <dbReference type="ARBA" id="ARBA00010790"/>
    </source>
</evidence>
<name>A0A418Q7H1_9CORY</name>
<evidence type="ECO:0000256" key="6">
    <source>
        <dbReference type="NCBIfam" id="TIGR01810"/>
    </source>
</evidence>
<dbReference type="UniPathway" id="UPA00529">
    <property type="reaction ID" value="UER00385"/>
</dbReference>
<evidence type="ECO:0000256" key="8">
    <source>
        <dbReference type="RuleBase" id="RU003968"/>
    </source>
</evidence>
<dbReference type="EMBL" id="QXJK01000005">
    <property type="protein sequence ID" value="RIX34931.1"/>
    <property type="molecule type" value="Genomic_DNA"/>
</dbReference>
<dbReference type="InterPro" id="IPR011533">
    <property type="entry name" value="BetA"/>
</dbReference>
<dbReference type="STRING" id="1451189.CFAL_06605"/>
<comment type="cofactor">
    <cofactor evidence="1 7">
        <name>FAD</name>
        <dbReference type="ChEBI" id="CHEBI:57692"/>
    </cofactor>
</comment>
<accession>A0A418Q7H1</accession>
<dbReference type="OrthoDB" id="9785276at2"/>
<keyword evidence="3 8" id="KW-0285">Flavoprotein</keyword>
<dbReference type="InterPro" id="IPR012132">
    <property type="entry name" value="GMC_OxRdtase"/>
</dbReference>
<dbReference type="AlphaFoldDB" id="A0A418Q7H1"/>
<dbReference type="RefSeq" id="WP_025402907.1">
    <property type="nucleotide sequence ID" value="NZ_CBCRUA010000004.1"/>
</dbReference>
<dbReference type="GO" id="GO:0019285">
    <property type="term" value="P:glycine betaine biosynthetic process from choline"/>
    <property type="evidence" value="ECO:0007669"/>
    <property type="project" value="UniProtKB-UniRule"/>
</dbReference>
<dbReference type="Gene3D" id="3.50.50.60">
    <property type="entry name" value="FAD/NAD(P)-binding domain"/>
    <property type="match status" value="1"/>
</dbReference>
<dbReference type="PANTHER" id="PTHR11552">
    <property type="entry name" value="GLUCOSE-METHANOL-CHOLINE GMC OXIDOREDUCTASE"/>
    <property type="match status" value="1"/>
</dbReference>
<dbReference type="InterPro" id="IPR000172">
    <property type="entry name" value="GMC_OxRdtase_N"/>
</dbReference>
<evidence type="ECO:0000313" key="13">
    <source>
        <dbReference type="Proteomes" id="UP000285278"/>
    </source>
</evidence>
<reference evidence="12 13" key="1">
    <citation type="submission" date="2018-09" db="EMBL/GenBank/DDBJ databases">
        <title>Optimization and identification of Corynebacterium falsenii FN1-14 from fish paste.</title>
        <authorList>
            <person name="Daroonpunt R."/>
            <person name="Tanasupawat S."/>
        </authorList>
    </citation>
    <scope>NUCLEOTIDE SEQUENCE [LARGE SCALE GENOMIC DNA]</scope>
    <source>
        <strain evidence="12 13">FN1-14</strain>
    </source>
</reference>
<dbReference type="NCBIfam" id="NF002550">
    <property type="entry name" value="PRK02106.1"/>
    <property type="match status" value="1"/>
</dbReference>
<keyword evidence="5 12" id="KW-0560">Oxidoreductase</keyword>
<dbReference type="GO" id="GO:0008812">
    <property type="term" value="F:choline dehydrogenase activity"/>
    <property type="evidence" value="ECO:0007669"/>
    <property type="project" value="UniProtKB-UniRule"/>
</dbReference>
<keyword evidence="4 7" id="KW-0274">FAD</keyword>
<evidence type="ECO:0000259" key="11">
    <source>
        <dbReference type="PROSITE" id="PS00624"/>
    </source>
</evidence>
<dbReference type="PROSITE" id="PS00624">
    <property type="entry name" value="GMC_OXRED_2"/>
    <property type="match status" value="1"/>
</dbReference>
<evidence type="ECO:0000256" key="1">
    <source>
        <dbReference type="ARBA" id="ARBA00001974"/>
    </source>
</evidence>
<dbReference type="SUPFAM" id="SSF54373">
    <property type="entry name" value="FAD-linked reductases, C-terminal domain"/>
    <property type="match status" value="1"/>
</dbReference>
<dbReference type="PANTHER" id="PTHR11552:SF147">
    <property type="entry name" value="CHOLINE DEHYDROGENASE, MITOCHONDRIAL"/>
    <property type="match status" value="1"/>
</dbReference>
<evidence type="ECO:0000256" key="5">
    <source>
        <dbReference type="ARBA" id="ARBA00023002"/>
    </source>
</evidence>
<dbReference type="PROSITE" id="PS00623">
    <property type="entry name" value="GMC_OXRED_1"/>
    <property type="match status" value="1"/>
</dbReference>
<sequence length="598" mass="67462">MSIFDKVVPKRFRTGRNDTRGEVVEDRRRDVVIVGGGSAGSVLANRLTEDADREVMVLEAGRMDSIWDLYIHMPSGFSFPIGNKHYDWMYETEPEPEMNGRRVPHARGKVLGGSGSINGMIFQRGNPMDYEKWGALPGMENWDYAHCLPYFNKMETAAAAEPNDPRRGHNGPLYLSRGPATSPLFQSLFKSIQESGYHLTNDVNGYRQEGFAPFDRNIKHGSRASSARSYLHPIMGRKNLDLRTKAFTTRVLFEGTKAVGVEYEWKGKTHRVYADKVILCGGAINTPQLLQLSGVGPKKLLEDLDIEVVKDMPGVGENLQDHLEVYIQYEVDTEYSSQPYLHKWRWPFMGLQWLLTKKGPVATSHFEAGGFVRSNDDEDYPNLMFHFLPMAVRYDGTPAKVKHGFQWHVGPMFSDTKGWVRIQSKDPHVKPKMLFNYLKTEQDRREWVEAVHKARELMATEAMAEHGTREFSPGPAVQTDEEILEWVRNDGETALHPSCTAKMGPAEDEMAVVDPETMQVHGVDGLYVVDASVMPIITNGNIYAPVMMLAEKAADLIKGVKPLDPINLPFYQAKKDMPLYAEGEKVRDHVHAIPGADH</sequence>
<evidence type="ECO:0000256" key="9">
    <source>
        <dbReference type="RuleBase" id="RU003969"/>
    </source>
</evidence>
<dbReference type="Pfam" id="PF00732">
    <property type="entry name" value="GMC_oxred_N"/>
    <property type="match status" value="1"/>
</dbReference>
<dbReference type="Pfam" id="PF05199">
    <property type="entry name" value="GMC_oxred_C"/>
    <property type="match status" value="1"/>
</dbReference>
<dbReference type="GO" id="GO:0016020">
    <property type="term" value="C:membrane"/>
    <property type="evidence" value="ECO:0007669"/>
    <property type="project" value="TreeGrafter"/>
</dbReference>
<dbReference type="GO" id="GO:0050660">
    <property type="term" value="F:flavin adenine dinucleotide binding"/>
    <property type="evidence" value="ECO:0007669"/>
    <property type="project" value="InterPro"/>
</dbReference>
<gene>
    <name evidence="12" type="primary">betA</name>
    <name evidence="12" type="ORF">D3M95_06405</name>
</gene>
<dbReference type="NCBIfam" id="TIGR01810">
    <property type="entry name" value="betA"/>
    <property type="match status" value="1"/>
</dbReference>
<comment type="caution">
    <text evidence="12">The sequence shown here is derived from an EMBL/GenBank/DDBJ whole genome shotgun (WGS) entry which is preliminary data.</text>
</comment>
<evidence type="ECO:0000313" key="12">
    <source>
        <dbReference type="EMBL" id="RIX34931.1"/>
    </source>
</evidence>
<feature type="domain" description="Glucose-methanol-choline oxidoreductase N-terminal" evidence="11">
    <location>
        <begin position="282"/>
        <end position="296"/>
    </location>
</feature>
<dbReference type="Proteomes" id="UP000285278">
    <property type="component" value="Unassembled WGS sequence"/>
</dbReference>
<feature type="binding site" evidence="7">
    <location>
        <position position="110"/>
    </location>
    <ligand>
        <name>FAD</name>
        <dbReference type="ChEBI" id="CHEBI:57692"/>
    </ligand>
</feature>
<comment type="catalytic activity">
    <reaction evidence="9">
        <text>choline + A = betaine aldehyde + AH2</text>
        <dbReference type="Rhea" id="RHEA:17433"/>
        <dbReference type="ChEBI" id="CHEBI:13193"/>
        <dbReference type="ChEBI" id="CHEBI:15354"/>
        <dbReference type="ChEBI" id="CHEBI:15710"/>
        <dbReference type="ChEBI" id="CHEBI:17499"/>
        <dbReference type="EC" id="1.1.99.1"/>
    </reaction>
</comment>
<dbReference type="InterPro" id="IPR036188">
    <property type="entry name" value="FAD/NAD-bd_sf"/>
</dbReference>
<keyword evidence="13" id="KW-1185">Reference proteome</keyword>
<proteinExistence type="inferred from homology"/>
<comment type="similarity">
    <text evidence="2 8">Belongs to the GMC oxidoreductase family.</text>
</comment>
<dbReference type="InterPro" id="IPR007867">
    <property type="entry name" value="GMC_OxRtase_C"/>
</dbReference>
<dbReference type="SUPFAM" id="SSF51905">
    <property type="entry name" value="FAD/NAD(P)-binding domain"/>
    <property type="match status" value="1"/>
</dbReference>
<evidence type="ECO:0000256" key="4">
    <source>
        <dbReference type="ARBA" id="ARBA00022827"/>
    </source>
</evidence>
<dbReference type="PIRSF" id="PIRSF000137">
    <property type="entry name" value="Alcohol_oxidase"/>
    <property type="match status" value="1"/>
</dbReference>
<protein>
    <recommendedName>
        <fullName evidence="6 9">Choline dehydrogenase</fullName>
        <ecNumber evidence="6 9">1.1.99.1</ecNumber>
    </recommendedName>
</protein>
<feature type="domain" description="Glucose-methanol-choline oxidoreductase N-terminal" evidence="10">
    <location>
        <begin position="108"/>
        <end position="131"/>
    </location>
</feature>
<evidence type="ECO:0000256" key="3">
    <source>
        <dbReference type="ARBA" id="ARBA00022630"/>
    </source>
</evidence>